<accession>A0A195EZA5</accession>
<evidence type="ECO:0000313" key="3">
    <source>
        <dbReference type="Proteomes" id="UP000078541"/>
    </source>
</evidence>
<gene>
    <name evidence="2" type="ORF">ALC56_12173</name>
</gene>
<evidence type="ECO:0000256" key="1">
    <source>
        <dbReference type="SAM" id="MobiDB-lite"/>
    </source>
</evidence>
<sequence length="38" mass="4054">MIRRGNSGRGEGATDDSRRASRRSTFGGPCCVASSEEH</sequence>
<reference evidence="2 3" key="1">
    <citation type="submission" date="2016-03" db="EMBL/GenBank/DDBJ databases">
        <title>Trachymyrmex septentrionalis WGS genome.</title>
        <authorList>
            <person name="Nygaard S."/>
            <person name="Hu H."/>
            <person name="Boomsma J."/>
            <person name="Zhang G."/>
        </authorList>
    </citation>
    <scope>NUCLEOTIDE SEQUENCE [LARGE SCALE GENOMIC DNA]</scope>
    <source>
        <strain evidence="2">Tsep2-gDNA-1</strain>
        <tissue evidence="2">Whole body</tissue>
    </source>
</reference>
<dbReference type="AlphaFoldDB" id="A0A195EZA5"/>
<keyword evidence="3" id="KW-1185">Reference proteome</keyword>
<dbReference type="Proteomes" id="UP000078541">
    <property type="component" value="Unassembled WGS sequence"/>
</dbReference>
<name>A0A195EZA5_9HYME</name>
<feature type="region of interest" description="Disordered" evidence="1">
    <location>
        <begin position="1"/>
        <end position="38"/>
    </location>
</feature>
<protein>
    <submittedName>
        <fullName evidence="2">Uncharacterized protein</fullName>
    </submittedName>
</protein>
<organism evidence="2 3">
    <name type="scientific">Trachymyrmex septentrionalis</name>
    <dbReference type="NCBI Taxonomy" id="34720"/>
    <lineage>
        <taxon>Eukaryota</taxon>
        <taxon>Metazoa</taxon>
        <taxon>Ecdysozoa</taxon>
        <taxon>Arthropoda</taxon>
        <taxon>Hexapoda</taxon>
        <taxon>Insecta</taxon>
        <taxon>Pterygota</taxon>
        <taxon>Neoptera</taxon>
        <taxon>Endopterygota</taxon>
        <taxon>Hymenoptera</taxon>
        <taxon>Apocrita</taxon>
        <taxon>Aculeata</taxon>
        <taxon>Formicoidea</taxon>
        <taxon>Formicidae</taxon>
        <taxon>Myrmicinae</taxon>
        <taxon>Trachymyrmex</taxon>
    </lineage>
</organism>
<evidence type="ECO:0000313" key="2">
    <source>
        <dbReference type="EMBL" id="KYN33461.1"/>
    </source>
</evidence>
<proteinExistence type="predicted"/>
<dbReference type="EMBL" id="KQ981905">
    <property type="protein sequence ID" value="KYN33461.1"/>
    <property type="molecule type" value="Genomic_DNA"/>
</dbReference>